<gene>
    <name evidence="1" type="ORF">D1868_03255</name>
</gene>
<dbReference type="InterPro" id="IPR023393">
    <property type="entry name" value="START-like_dom_sf"/>
</dbReference>
<reference evidence="1 2" key="1">
    <citation type="submission" date="2019-10" db="EMBL/GenBank/DDBJ databases">
        <title>Genome Sequences from Six Type Strain Members of the Archaeal Family Sulfolobaceae: Acidianus ambivalens, Acidianus infernus, Metallosphaera prunae, Stygiolobus azoricus, Sulfolobus metallicus, and Sulfurisphaera ohwakuensis.</title>
        <authorList>
            <person name="Counts J.A."/>
            <person name="Kelly R.M."/>
        </authorList>
    </citation>
    <scope>NUCLEOTIDE SEQUENCE [LARGE SCALE GENOMIC DNA]</scope>
    <source>
        <strain evidence="1 2">FC6</strain>
    </source>
</reference>
<protein>
    <submittedName>
        <fullName evidence="1">DUF3211 domain-containing protein</fullName>
    </submittedName>
</protein>
<dbReference type="Proteomes" id="UP000423396">
    <property type="component" value="Chromosome"/>
</dbReference>
<name>A0A650CMU3_9CREN</name>
<dbReference type="EMBL" id="CP045483">
    <property type="protein sequence ID" value="QGR19088.1"/>
    <property type="molecule type" value="Genomic_DNA"/>
</dbReference>
<dbReference type="Pfam" id="PF11485">
    <property type="entry name" value="STK_08120-like"/>
    <property type="match status" value="1"/>
</dbReference>
<organism evidence="1 2">
    <name type="scientific">Stygiolobus azoricus</name>
    <dbReference type="NCBI Taxonomy" id="41675"/>
    <lineage>
        <taxon>Archaea</taxon>
        <taxon>Thermoproteota</taxon>
        <taxon>Thermoprotei</taxon>
        <taxon>Sulfolobales</taxon>
        <taxon>Sulfolobaceae</taxon>
        <taxon>Stygiolobus</taxon>
    </lineage>
</organism>
<dbReference type="AlphaFoldDB" id="A0A650CMU3"/>
<evidence type="ECO:0000313" key="1">
    <source>
        <dbReference type="EMBL" id="QGR19088.1"/>
    </source>
</evidence>
<dbReference type="KEGG" id="sazo:D1868_03255"/>
<proteinExistence type="predicted"/>
<dbReference type="Gene3D" id="3.30.530.20">
    <property type="match status" value="1"/>
</dbReference>
<dbReference type="InterPro" id="IPR021578">
    <property type="entry name" value="STK_08120-like"/>
</dbReference>
<sequence>MMKLEKEIKVSHQVDVVLQILADPGFTIPRIFPNINRIKVDGEKFEADGKVVLSSYHLTGRVFPGYNEVKYVFDYDNDKGGVLKISKVNENVIRITLEYDSSLIARIGTFILNSNLNKLEKNINEDIRLERIKRKI</sequence>
<evidence type="ECO:0000313" key="2">
    <source>
        <dbReference type="Proteomes" id="UP000423396"/>
    </source>
</evidence>
<accession>A0A650CMU3</accession>
<keyword evidence="2" id="KW-1185">Reference proteome</keyword>